<proteinExistence type="predicted"/>
<dbReference type="OMA" id="NESHYAI"/>
<gene>
    <name evidence="1" type="ORF">A0H81_03174</name>
</gene>
<evidence type="ECO:0000313" key="1">
    <source>
        <dbReference type="EMBL" id="OBZ77071.1"/>
    </source>
</evidence>
<dbReference type="OrthoDB" id="3270380at2759"/>
<comment type="caution">
    <text evidence="1">The sequence shown here is derived from an EMBL/GenBank/DDBJ whole genome shotgun (WGS) entry which is preliminary data.</text>
</comment>
<name>A0A1C7MJF8_GRIFR</name>
<accession>A0A1C7MJF8</accession>
<evidence type="ECO:0008006" key="3">
    <source>
        <dbReference type="Google" id="ProtNLM"/>
    </source>
</evidence>
<dbReference type="AlphaFoldDB" id="A0A1C7MJF8"/>
<sequence length="314" mass="35397">MPVHSHLPNLLTALNDDILFQIMNNLTLADLVALRSLCSHSDDIVATFLTSRLRTLLARFFDNVDAARTLMRNTNSVISGSSALAYVLPSNINWQPHDLDLYVPNGEFTHVVNSLVLSEHYTNVSPAHIIDHYTGPVERVVRLQKDNRNVDVIQSASDTALHPIAFFWLTAVTNYVSADHAYVGYPELTFAQRALLHPHYINNFHTIAPRANSLIEKYQQRDFDIRMREISWSHYSPRPGQIIRERKGSCASIIRFFGDDFGLTTPIHTSDTVIPDITARQRLTVLWRRGGIPCGLGCVGRPRDVNTFAEEVGI</sequence>
<reference evidence="1 2" key="1">
    <citation type="submission" date="2016-03" db="EMBL/GenBank/DDBJ databases">
        <title>Whole genome sequencing of Grifola frondosa 9006-11.</title>
        <authorList>
            <person name="Min B."/>
            <person name="Park H."/>
            <person name="Kim J.-G."/>
            <person name="Cho H."/>
            <person name="Oh Y.-L."/>
            <person name="Kong W.-S."/>
            <person name="Choi I.-G."/>
        </authorList>
    </citation>
    <scope>NUCLEOTIDE SEQUENCE [LARGE SCALE GENOMIC DNA]</scope>
    <source>
        <strain evidence="1 2">9006-11</strain>
    </source>
</reference>
<dbReference type="Proteomes" id="UP000092993">
    <property type="component" value="Unassembled WGS sequence"/>
</dbReference>
<dbReference type="EMBL" id="LUGG01000003">
    <property type="protein sequence ID" value="OBZ77071.1"/>
    <property type="molecule type" value="Genomic_DNA"/>
</dbReference>
<evidence type="ECO:0000313" key="2">
    <source>
        <dbReference type="Proteomes" id="UP000092993"/>
    </source>
</evidence>
<keyword evidence="2" id="KW-1185">Reference proteome</keyword>
<protein>
    <recommendedName>
        <fullName evidence="3">F-box domain-containing protein</fullName>
    </recommendedName>
</protein>
<organism evidence="1 2">
    <name type="scientific">Grifola frondosa</name>
    <name type="common">Maitake</name>
    <name type="synonym">Polyporus frondosus</name>
    <dbReference type="NCBI Taxonomy" id="5627"/>
    <lineage>
        <taxon>Eukaryota</taxon>
        <taxon>Fungi</taxon>
        <taxon>Dikarya</taxon>
        <taxon>Basidiomycota</taxon>
        <taxon>Agaricomycotina</taxon>
        <taxon>Agaricomycetes</taxon>
        <taxon>Polyporales</taxon>
        <taxon>Grifolaceae</taxon>
        <taxon>Grifola</taxon>
    </lineage>
</organism>
<dbReference type="STRING" id="5627.A0A1C7MJF8"/>